<comment type="caution">
    <text evidence="3">The sequence shown here is derived from an EMBL/GenBank/DDBJ whole genome shotgun (WGS) entry which is preliminary data.</text>
</comment>
<feature type="compositionally biased region" description="Low complexity" evidence="1">
    <location>
        <begin position="33"/>
        <end position="50"/>
    </location>
</feature>
<dbReference type="EMBL" id="JAPEVG010000091">
    <property type="protein sequence ID" value="KAJ8486787.1"/>
    <property type="molecule type" value="Genomic_DNA"/>
</dbReference>
<reference evidence="3" key="1">
    <citation type="submission" date="2022-11" db="EMBL/GenBank/DDBJ databases">
        <title>Genome Sequence of Cubamyces cubensis.</title>
        <authorList>
            <person name="Buettner E."/>
        </authorList>
    </citation>
    <scope>NUCLEOTIDE SEQUENCE</scope>
    <source>
        <strain evidence="3">MPL-01</strain>
    </source>
</reference>
<organism evidence="3 4">
    <name type="scientific">Trametes cubensis</name>
    <dbReference type="NCBI Taxonomy" id="1111947"/>
    <lineage>
        <taxon>Eukaryota</taxon>
        <taxon>Fungi</taxon>
        <taxon>Dikarya</taxon>
        <taxon>Basidiomycota</taxon>
        <taxon>Agaricomycotina</taxon>
        <taxon>Agaricomycetes</taxon>
        <taxon>Polyporales</taxon>
        <taxon>Polyporaceae</taxon>
        <taxon>Trametes</taxon>
    </lineage>
</organism>
<evidence type="ECO:0000313" key="4">
    <source>
        <dbReference type="Proteomes" id="UP001215151"/>
    </source>
</evidence>
<protein>
    <recommendedName>
        <fullName evidence="2">Serine aminopeptidase S33 domain-containing protein</fullName>
    </recommendedName>
</protein>
<dbReference type="Gene3D" id="3.40.50.1820">
    <property type="entry name" value="alpha/beta hydrolase"/>
    <property type="match status" value="1"/>
</dbReference>
<dbReference type="AlphaFoldDB" id="A0AAD7XA50"/>
<accession>A0AAD7XA50</accession>
<feature type="region of interest" description="Disordered" evidence="1">
    <location>
        <begin position="1"/>
        <end position="50"/>
    </location>
</feature>
<dbReference type="Proteomes" id="UP001215151">
    <property type="component" value="Unassembled WGS sequence"/>
</dbReference>
<dbReference type="InterPro" id="IPR029058">
    <property type="entry name" value="AB_hydrolase_fold"/>
</dbReference>
<evidence type="ECO:0000313" key="3">
    <source>
        <dbReference type="EMBL" id="KAJ8486787.1"/>
    </source>
</evidence>
<dbReference type="InterPro" id="IPR022742">
    <property type="entry name" value="Hydrolase_4"/>
</dbReference>
<gene>
    <name evidence="3" type="ORF">ONZ51_g4623</name>
</gene>
<feature type="domain" description="Serine aminopeptidase S33" evidence="2">
    <location>
        <begin position="54"/>
        <end position="278"/>
    </location>
</feature>
<keyword evidence="4" id="KW-1185">Reference proteome</keyword>
<dbReference type="InterPro" id="IPR051044">
    <property type="entry name" value="MAG_DAG_Lipase"/>
</dbReference>
<proteinExistence type="predicted"/>
<sequence length="290" mass="31664">MARESSETSPSTYTEAWLNGPNSHPFYTRTYLPGPSSSPDPSSSSPNTSITAAPPKAVLLFVHGYNDHIARHADTHAAFAQRGLAVFAYDMRGFGRTALDEAHRGAEEGFGRTNRVLELEDLEWWVRHVARVCARGAPIFLMGYSAGGGLTLAYPTRKSSPPSTVGVSLIAGVIGVGPLVGLTHPPPLLAKQARFSRDIEVQKSLSEDPLRRQHGTALGLYDMISQGEELLKSGWKRWPQGLPMLMLWGAADEVNSPKDGIAFFEKVQVKDKELVTYQVSRFPTHARLGV</sequence>
<dbReference type="PANTHER" id="PTHR11614">
    <property type="entry name" value="PHOSPHOLIPASE-RELATED"/>
    <property type="match status" value="1"/>
</dbReference>
<evidence type="ECO:0000256" key="1">
    <source>
        <dbReference type="SAM" id="MobiDB-lite"/>
    </source>
</evidence>
<dbReference type="Pfam" id="PF12146">
    <property type="entry name" value="Hydrolase_4"/>
    <property type="match status" value="1"/>
</dbReference>
<dbReference type="SUPFAM" id="SSF53474">
    <property type="entry name" value="alpha/beta-Hydrolases"/>
    <property type="match status" value="1"/>
</dbReference>
<name>A0AAD7XA50_9APHY</name>
<evidence type="ECO:0000259" key="2">
    <source>
        <dbReference type="Pfam" id="PF12146"/>
    </source>
</evidence>